<sequence>MIAQDPYTLIDIEDDQVCNAQKCTTCFALDTCSSAVCKEENDGFENEDELEPEEQIKDEDIREIEDIIRKEKEEEKNEVGEGKEDEINEKDKAVMIKMKQLSNPIVTPITTENEIQPQQLQSQQQKKLKQRSKLQATGSVAVRKEGPYSYPSSFNHIFITPLFTKSMAVTHTIICPTMSPFSNPFYLAVIRRRGYTSFIPEASPPNWLPEGSKQVLCGYTIPIGTTTEIYQTSLSLLHNDLCIPAHLFL</sequence>
<protein>
    <submittedName>
        <fullName evidence="2">Uncharacterized protein</fullName>
    </submittedName>
</protein>
<feature type="region of interest" description="Disordered" evidence="1">
    <location>
        <begin position="112"/>
        <end position="138"/>
    </location>
</feature>
<feature type="compositionally biased region" description="Low complexity" evidence="1">
    <location>
        <begin position="116"/>
        <end position="125"/>
    </location>
</feature>
<feature type="non-terminal residue" evidence="2">
    <location>
        <position position="249"/>
    </location>
</feature>
<dbReference type="Proteomes" id="UP000324800">
    <property type="component" value="Unassembled WGS sequence"/>
</dbReference>
<comment type="caution">
    <text evidence="2">The sequence shown here is derived from an EMBL/GenBank/DDBJ whole genome shotgun (WGS) entry which is preliminary data.</text>
</comment>
<feature type="region of interest" description="Disordered" evidence="1">
    <location>
        <begin position="41"/>
        <end position="87"/>
    </location>
</feature>
<evidence type="ECO:0000256" key="1">
    <source>
        <dbReference type="SAM" id="MobiDB-lite"/>
    </source>
</evidence>
<evidence type="ECO:0000313" key="3">
    <source>
        <dbReference type="Proteomes" id="UP000324800"/>
    </source>
</evidence>
<proteinExistence type="predicted"/>
<accession>A0A5J4WHG2</accession>
<feature type="compositionally biased region" description="Basic and acidic residues" evidence="1">
    <location>
        <begin position="54"/>
        <end position="82"/>
    </location>
</feature>
<evidence type="ECO:0000313" key="2">
    <source>
        <dbReference type="EMBL" id="KAA6394143.1"/>
    </source>
</evidence>
<organism evidence="2 3">
    <name type="scientific">Streblomastix strix</name>
    <dbReference type="NCBI Taxonomy" id="222440"/>
    <lineage>
        <taxon>Eukaryota</taxon>
        <taxon>Metamonada</taxon>
        <taxon>Preaxostyla</taxon>
        <taxon>Oxymonadida</taxon>
        <taxon>Streblomastigidae</taxon>
        <taxon>Streblomastix</taxon>
    </lineage>
</organism>
<dbReference type="AlphaFoldDB" id="A0A5J4WHG2"/>
<gene>
    <name evidence="2" type="ORF">EZS28_010327</name>
</gene>
<dbReference type="EMBL" id="SNRW01002028">
    <property type="protein sequence ID" value="KAA6394143.1"/>
    <property type="molecule type" value="Genomic_DNA"/>
</dbReference>
<name>A0A5J4WHG2_9EUKA</name>
<reference evidence="2 3" key="1">
    <citation type="submission" date="2019-03" db="EMBL/GenBank/DDBJ databases">
        <title>Single cell metagenomics reveals metabolic interactions within the superorganism composed of flagellate Streblomastix strix and complex community of Bacteroidetes bacteria on its surface.</title>
        <authorList>
            <person name="Treitli S.C."/>
            <person name="Kolisko M."/>
            <person name="Husnik F."/>
            <person name="Keeling P."/>
            <person name="Hampl V."/>
        </authorList>
    </citation>
    <scope>NUCLEOTIDE SEQUENCE [LARGE SCALE GENOMIC DNA]</scope>
    <source>
        <strain evidence="2">ST1C</strain>
    </source>
</reference>
<feature type="compositionally biased region" description="Acidic residues" evidence="1">
    <location>
        <begin position="42"/>
        <end position="53"/>
    </location>
</feature>